<dbReference type="Gene3D" id="3.40.630.30">
    <property type="match status" value="1"/>
</dbReference>
<dbReference type="EC" id="2.3.1.-" evidence="3"/>
<dbReference type="GO" id="GO:0016747">
    <property type="term" value="F:acyltransferase activity, transferring groups other than amino-acyl groups"/>
    <property type="evidence" value="ECO:0007669"/>
    <property type="project" value="InterPro"/>
</dbReference>
<evidence type="ECO:0000259" key="2">
    <source>
        <dbReference type="PROSITE" id="PS51186"/>
    </source>
</evidence>
<protein>
    <submittedName>
        <fullName evidence="3">Acetyltransferase</fullName>
        <ecNumber evidence="3">2.3.1.-</ecNumber>
    </submittedName>
</protein>
<dbReference type="InterPro" id="IPR000182">
    <property type="entry name" value="GNAT_dom"/>
</dbReference>
<sequence length="294" mass="31437">MPKLSYAEIARIEERRVALGTAAVVAHAEPIAGGWMAFDGDGSWGNLAVGLGLDGPVSDEELDRLVAFYAQRGVEPRIEVCPFAHESLLRGLAARGFVLREFENVLAREIEPDEDLRALAPRGLPEGLEIVRVDPADEARARAFIDTATSGFRPEGSPIAPALFEVTRRIVAHPQCDSFLALVNGEPAGGGSVETGEEGAALFGASVLPRFRGRGIQQALILRRLERVRERGGSLACIGARPGIPTERNAIRLGFFMAYSKGVLMRRGEGQPGSARANQGRRGPRVGEGQPGSP</sequence>
<dbReference type="Proteomes" id="UP000295781">
    <property type="component" value="Chromosome"/>
</dbReference>
<organism evidence="3 4">
    <name type="scientific">Sorangium cellulosum</name>
    <name type="common">Polyangium cellulosum</name>
    <dbReference type="NCBI Taxonomy" id="56"/>
    <lineage>
        <taxon>Bacteria</taxon>
        <taxon>Pseudomonadati</taxon>
        <taxon>Myxococcota</taxon>
        <taxon>Polyangia</taxon>
        <taxon>Polyangiales</taxon>
        <taxon>Polyangiaceae</taxon>
        <taxon>Sorangium</taxon>
    </lineage>
</organism>
<keyword evidence="3" id="KW-0808">Transferase</keyword>
<dbReference type="EMBL" id="CP012670">
    <property type="protein sequence ID" value="AUX24187.1"/>
    <property type="molecule type" value="Genomic_DNA"/>
</dbReference>
<feature type="domain" description="N-acetyltransferase" evidence="2">
    <location>
        <begin position="131"/>
        <end position="270"/>
    </location>
</feature>
<dbReference type="AlphaFoldDB" id="A0A4P2Q496"/>
<dbReference type="Pfam" id="PF00583">
    <property type="entry name" value="Acetyltransf_1"/>
    <property type="match status" value="1"/>
</dbReference>
<dbReference type="PROSITE" id="PS51186">
    <property type="entry name" value="GNAT"/>
    <property type="match status" value="1"/>
</dbReference>
<evidence type="ECO:0000313" key="3">
    <source>
        <dbReference type="EMBL" id="AUX24187.1"/>
    </source>
</evidence>
<dbReference type="RefSeq" id="WP_242515167.1">
    <property type="nucleotide sequence ID" value="NZ_CP012670.1"/>
</dbReference>
<feature type="region of interest" description="Disordered" evidence="1">
    <location>
        <begin position="267"/>
        <end position="294"/>
    </location>
</feature>
<dbReference type="InterPro" id="IPR016181">
    <property type="entry name" value="Acyl_CoA_acyltransferase"/>
</dbReference>
<evidence type="ECO:0000256" key="1">
    <source>
        <dbReference type="SAM" id="MobiDB-lite"/>
    </source>
</evidence>
<evidence type="ECO:0000313" key="4">
    <source>
        <dbReference type="Proteomes" id="UP000295781"/>
    </source>
</evidence>
<keyword evidence="3" id="KW-0012">Acyltransferase</keyword>
<gene>
    <name evidence="3" type="ORF">SOCEGT47_047240</name>
</gene>
<reference evidence="3 4" key="1">
    <citation type="submission" date="2015-09" db="EMBL/GenBank/DDBJ databases">
        <title>Sorangium comparison.</title>
        <authorList>
            <person name="Zaburannyi N."/>
            <person name="Bunk B."/>
            <person name="Overmann J."/>
            <person name="Mueller R."/>
        </authorList>
    </citation>
    <scope>NUCLEOTIDE SEQUENCE [LARGE SCALE GENOMIC DNA]</scope>
    <source>
        <strain evidence="3 4">So ceGT47</strain>
    </source>
</reference>
<dbReference type="SUPFAM" id="SSF55729">
    <property type="entry name" value="Acyl-CoA N-acyltransferases (Nat)"/>
    <property type="match status" value="1"/>
</dbReference>
<proteinExistence type="predicted"/>
<name>A0A4P2Q496_SORCE</name>
<accession>A0A4P2Q496</accession>